<dbReference type="EMBL" id="KV749550">
    <property type="protein sequence ID" value="OCL08947.1"/>
    <property type="molecule type" value="Genomic_DNA"/>
</dbReference>
<dbReference type="AlphaFoldDB" id="A0A8E2F1N7"/>
<name>A0A8E2F1N7_9PEZI</name>
<evidence type="ECO:0000313" key="2">
    <source>
        <dbReference type="EMBL" id="OCL08947.1"/>
    </source>
</evidence>
<sequence>MDIDQLYFLLIVAFLASTLSNQGGNYYEKFLVFLNLLGSFVVSNFYHYEAQFNPTQASYWGALSWSDSFF</sequence>
<keyword evidence="3" id="KW-1185">Reference proteome</keyword>
<protein>
    <submittedName>
        <fullName evidence="2">Uncharacterized protein</fullName>
    </submittedName>
</protein>
<reference evidence="2 3" key="1">
    <citation type="journal article" date="2016" name="Nat. Commun.">
        <title>Ectomycorrhizal ecology is imprinted in the genome of the dominant symbiotic fungus Cenococcum geophilum.</title>
        <authorList>
            <consortium name="DOE Joint Genome Institute"/>
            <person name="Peter M."/>
            <person name="Kohler A."/>
            <person name="Ohm R.A."/>
            <person name="Kuo A."/>
            <person name="Krutzmann J."/>
            <person name="Morin E."/>
            <person name="Arend M."/>
            <person name="Barry K.W."/>
            <person name="Binder M."/>
            <person name="Choi C."/>
            <person name="Clum A."/>
            <person name="Copeland A."/>
            <person name="Grisel N."/>
            <person name="Haridas S."/>
            <person name="Kipfer T."/>
            <person name="LaButti K."/>
            <person name="Lindquist E."/>
            <person name="Lipzen A."/>
            <person name="Maire R."/>
            <person name="Meier B."/>
            <person name="Mihaltcheva S."/>
            <person name="Molinier V."/>
            <person name="Murat C."/>
            <person name="Poggeler S."/>
            <person name="Quandt C.A."/>
            <person name="Sperisen C."/>
            <person name="Tritt A."/>
            <person name="Tisserant E."/>
            <person name="Crous P.W."/>
            <person name="Henrissat B."/>
            <person name="Nehls U."/>
            <person name="Egli S."/>
            <person name="Spatafora J.W."/>
            <person name="Grigoriev I.V."/>
            <person name="Martin F.M."/>
        </authorList>
    </citation>
    <scope>NUCLEOTIDE SEQUENCE [LARGE SCALE GENOMIC DNA]</scope>
    <source>
        <strain evidence="2 3">CBS 207.34</strain>
    </source>
</reference>
<proteinExistence type="predicted"/>
<evidence type="ECO:0000256" key="1">
    <source>
        <dbReference type="SAM" id="SignalP"/>
    </source>
</evidence>
<feature type="signal peptide" evidence="1">
    <location>
        <begin position="1"/>
        <end position="20"/>
    </location>
</feature>
<feature type="chain" id="PRO_5034498468" evidence="1">
    <location>
        <begin position="21"/>
        <end position="70"/>
    </location>
</feature>
<accession>A0A8E2F1N7</accession>
<dbReference type="Proteomes" id="UP000250140">
    <property type="component" value="Unassembled WGS sequence"/>
</dbReference>
<gene>
    <name evidence="2" type="ORF">AOQ84DRAFT_31237</name>
</gene>
<keyword evidence="1" id="KW-0732">Signal</keyword>
<evidence type="ECO:0000313" key="3">
    <source>
        <dbReference type="Proteomes" id="UP000250140"/>
    </source>
</evidence>
<organism evidence="2 3">
    <name type="scientific">Glonium stellatum</name>
    <dbReference type="NCBI Taxonomy" id="574774"/>
    <lineage>
        <taxon>Eukaryota</taxon>
        <taxon>Fungi</taxon>
        <taxon>Dikarya</taxon>
        <taxon>Ascomycota</taxon>
        <taxon>Pezizomycotina</taxon>
        <taxon>Dothideomycetes</taxon>
        <taxon>Pleosporomycetidae</taxon>
        <taxon>Gloniales</taxon>
        <taxon>Gloniaceae</taxon>
        <taxon>Glonium</taxon>
    </lineage>
</organism>